<sequence>MKKVDAEEEEEEEEEEEKEQQEAEQEKVEERWKKLPYRVEVGSVKLMKFVFVCFGIKSLNGHYW</sequence>
<dbReference type="Proteomes" id="UP000775213">
    <property type="component" value="Unassembled WGS sequence"/>
</dbReference>
<evidence type="ECO:0000313" key="2">
    <source>
        <dbReference type="EMBL" id="KAH0462581.1"/>
    </source>
</evidence>
<feature type="compositionally biased region" description="Acidic residues" evidence="1">
    <location>
        <begin position="1"/>
        <end position="19"/>
    </location>
</feature>
<name>A0AAV7H0R7_DENCH</name>
<proteinExistence type="predicted"/>
<feature type="compositionally biased region" description="Basic and acidic residues" evidence="1">
    <location>
        <begin position="20"/>
        <end position="29"/>
    </location>
</feature>
<comment type="caution">
    <text evidence="2">The sequence shown here is derived from an EMBL/GenBank/DDBJ whole genome shotgun (WGS) entry which is preliminary data.</text>
</comment>
<evidence type="ECO:0000313" key="3">
    <source>
        <dbReference type="Proteomes" id="UP000775213"/>
    </source>
</evidence>
<feature type="region of interest" description="Disordered" evidence="1">
    <location>
        <begin position="1"/>
        <end position="29"/>
    </location>
</feature>
<evidence type="ECO:0000256" key="1">
    <source>
        <dbReference type="SAM" id="MobiDB-lite"/>
    </source>
</evidence>
<keyword evidence="3" id="KW-1185">Reference proteome</keyword>
<protein>
    <submittedName>
        <fullName evidence="2">Uncharacterized protein</fullName>
    </submittedName>
</protein>
<organism evidence="2 3">
    <name type="scientific">Dendrobium chrysotoxum</name>
    <name type="common">Orchid</name>
    <dbReference type="NCBI Taxonomy" id="161865"/>
    <lineage>
        <taxon>Eukaryota</taxon>
        <taxon>Viridiplantae</taxon>
        <taxon>Streptophyta</taxon>
        <taxon>Embryophyta</taxon>
        <taxon>Tracheophyta</taxon>
        <taxon>Spermatophyta</taxon>
        <taxon>Magnoliopsida</taxon>
        <taxon>Liliopsida</taxon>
        <taxon>Asparagales</taxon>
        <taxon>Orchidaceae</taxon>
        <taxon>Epidendroideae</taxon>
        <taxon>Malaxideae</taxon>
        <taxon>Dendrobiinae</taxon>
        <taxon>Dendrobium</taxon>
    </lineage>
</organism>
<reference evidence="2 3" key="1">
    <citation type="journal article" date="2021" name="Hortic Res">
        <title>Chromosome-scale assembly of the Dendrobium chrysotoxum genome enhances the understanding of orchid evolution.</title>
        <authorList>
            <person name="Zhang Y."/>
            <person name="Zhang G.Q."/>
            <person name="Zhang D."/>
            <person name="Liu X.D."/>
            <person name="Xu X.Y."/>
            <person name="Sun W.H."/>
            <person name="Yu X."/>
            <person name="Zhu X."/>
            <person name="Wang Z.W."/>
            <person name="Zhao X."/>
            <person name="Zhong W.Y."/>
            <person name="Chen H."/>
            <person name="Yin W.L."/>
            <person name="Huang T."/>
            <person name="Niu S.C."/>
            <person name="Liu Z.J."/>
        </authorList>
    </citation>
    <scope>NUCLEOTIDE SEQUENCE [LARGE SCALE GENOMIC DNA]</scope>
    <source>
        <strain evidence="2">Lindl</strain>
    </source>
</reference>
<accession>A0AAV7H0R7</accession>
<dbReference type="AlphaFoldDB" id="A0AAV7H0R7"/>
<gene>
    <name evidence="2" type="ORF">IEQ34_010156</name>
</gene>
<dbReference type="EMBL" id="JAGFBR010000009">
    <property type="protein sequence ID" value="KAH0462581.1"/>
    <property type="molecule type" value="Genomic_DNA"/>
</dbReference>